<dbReference type="NCBIfam" id="TIGR00150">
    <property type="entry name" value="T6A_YjeE"/>
    <property type="match status" value="1"/>
</dbReference>
<name>A0A3B0SME2_9ZZZZ</name>
<feature type="domain" description="Aminoglycoside phosphotransferase" evidence="11">
    <location>
        <begin position="172"/>
        <end position="423"/>
    </location>
</feature>
<dbReference type="PANTHER" id="PTHR33540">
    <property type="entry name" value="TRNA THREONYLCARBAMOYLADENOSINE BIOSYNTHESIS PROTEIN TSAE"/>
    <property type="match status" value="1"/>
</dbReference>
<dbReference type="Pfam" id="PF01636">
    <property type="entry name" value="APH"/>
    <property type="match status" value="1"/>
</dbReference>
<dbReference type="AlphaFoldDB" id="A0A3B0SME2"/>
<dbReference type="GO" id="GO:0005737">
    <property type="term" value="C:cytoplasm"/>
    <property type="evidence" value="ECO:0007669"/>
    <property type="project" value="UniProtKB-SubCell"/>
</dbReference>
<evidence type="ECO:0000256" key="5">
    <source>
        <dbReference type="ARBA" id="ARBA00022694"/>
    </source>
</evidence>
<keyword evidence="9" id="KW-0460">Magnesium</keyword>
<dbReference type="GO" id="GO:0002949">
    <property type="term" value="P:tRNA threonylcarbamoyladenosine modification"/>
    <property type="evidence" value="ECO:0007669"/>
    <property type="project" value="InterPro"/>
</dbReference>
<dbReference type="GO" id="GO:0005524">
    <property type="term" value="F:ATP binding"/>
    <property type="evidence" value="ECO:0007669"/>
    <property type="project" value="UniProtKB-KW"/>
</dbReference>
<evidence type="ECO:0000256" key="6">
    <source>
        <dbReference type="ARBA" id="ARBA00022723"/>
    </source>
</evidence>
<dbReference type="InterPro" id="IPR027417">
    <property type="entry name" value="P-loop_NTPase"/>
</dbReference>
<evidence type="ECO:0000313" key="12">
    <source>
        <dbReference type="EMBL" id="VAW02167.1"/>
    </source>
</evidence>
<dbReference type="InterPro" id="IPR003442">
    <property type="entry name" value="T6A_TsaE"/>
</dbReference>
<keyword evidence="7" id="KW-0547">Nucleotide-binding</keyword>
<dbReference type="InterPro" id="IPR011009">
    <property type="entry name" value="Kinase-like_dom_sf"/>
</dbReference>
<dbReference type="EMBL" id="UOEC01000195">
    <property type="protein sequence ID" value="VAW02167.1"/>
    <property type="molecule type" value="Genomic_DNA"/>
</dbReference>
<organism evidence="12">
    <name type="scientific">hydrothermal vent metagenome</name>
    <dbReference type="NCBI Taxonomy" id="652676"/>
    <lineage>
        <taxon>unclassified sequences</taxon>
        <taxon>metagenomes</taxon>
        <taxon>ecological metagenomes</taxon>
    </lineage>
</organism>
<keyword evidence="4" id="KW-0963">Cytoplasm</keyword>
<evidence type="ECO:0000256" key="9">
    <source>
        <dbReference type="ARBA" id="ARBA00022842"/>
    </source>
</evidence>
<dbReference type="Gene3D" id="3.40.50.300">
    <property type="entry name" value="P-loop containing nucleotide triphosphate hydrolases"/>
    <property type="match status" value="1"/>
</dbReference>
<evidence type="ECO:0000256" key="8">
    <source>
        <dbReference type="ARBA" id="ARBA00022840"/>
    </source>
</evidence>
<keyword evidence="8" id="KW-0067">ATP-binding</keyword>
<comment type="similarity">
    <text evidence="2">Belongs to the TsaE family.</text>
</comment>
<dbReference type="PANTHER" id="PTHR33540:SF2">
    <property type="entry name" value="TRNA THREONYLCARBAMOYLADENOSINE BIOSYNTHESIS PROTEIN TSAE"/>
    <property type="match status" value="1"/>
</dbReference>
<evidence type="ECO:0000256" key="1">
    <source>
        <dbReference type="ARBA" id="ARBA00004496"/>
    </source>
</evidence>
<keyword evidence="6" id="KW-0479">Metal-binding</keyword>
<dbReference type="InterPro" id="IPR002575">
    <property type="entry name" value="Aminoglycoside_PTrfase"/>
</dbReference>
<dbReference type="Gene3D" id="3.90.1200.10">
    <property type="match status" value="1"/>
</dbReference>
<evidence type="ECO:0000259" key="11">
    <source>
        <dbReference type="Pfam" id="PF01636"/>
    </source>
</evidence>
<evidence type="ECO:0000256" key="4">
    <source>
        <dbReference type="ARBA" id="ARBA00022490"/>
    </source>
</evidence>
<proteinExistence type="inferred from homology"/>
<accession>A0A3B0SME2</accession>
<dbReference type="SUPFAM" id="SSF56112">
    <property type="entry name" value="Protein kinase-like (PK-like)"/>
    <property type="match status" value="1"/>
</dbReference>
<reference evidence="12" key="1">
    <citation type="submission" date="2018-06" db="EMBL/GenBank/DDBJ databases">
        <authorList>
            <person name="Zhirakovskaya E."/>
        </authorList>
    </citation>
    <scope>NUCLEOTIDE SEQUENCE</scope>
</reference>
<comment type="subcellular location">
    <subcellularLocation>
        <location evidence="1">Cytoplasm</location>
    </subcellularLocation>
</comment>
<protein>
    <recommendedName>
        <fullName evidence="3">tRNA threonylcarbamoyladenosine biosynthesis protein TsaE</fullName>
    </recommendedName>
    <alternativeName>
        <fullName evidence="10">t(6)A37 threonylcarbamoyladenosine biosynthesis protein TsaE</fullName>
    </alternativeName>
</protein>
<evidence type="ECO:0000256" key="3">
    <source>
        <dbReference type="ARBA" id="ARBA00019010"/>
    </source>
</evidence>
<gene>
    <name evidence="12" type="ORF">MNBD_ALPHA08-1157</name>
</gene>
<keyword evidence="5" id="KW-0819">tRNA processing</keyword>
<dbReference type="Gene3D" id="3.30.200.20">
    <property type="entry name" value="Phosphorylase Kinase, domain 1"/>
    <property type="match status" value="1"/>
</dbReference>
<dbReference type="Pfam" id="PF02367">
    <property type="entry name" value="TsaE"/>
    <property type="match status" value="1"/>
</dbReference>
<evidence type="ECO:0000256" key="10">
    <source>
        <dbReference type="ARBA" id="ARBA00032441"/>
    </source>
</evidence>
<evidence type="ECO:0000256" key="2">
    <source>
        <dbReference type="ARBA" id="ARBA00007599"/>
    </source>
</evidence>
<evidence type="ECO:0000256" key="7">
    <source>
        <dbReference type="ARBA" id="ARBA00022741"/>
    </source>
</evidence>
<sequence length="505" mass="57464">MNFIKRKLTDETATTALGRELSLFCRKGMTICLHGDLGAGKTTLARALIQALSDTDETPDVPSPTFSLMQPYDELRIDVHHFDLYRIDQIDEIYELGLFDDMENRLTLIEWPDRLGSEIPPDRLDVYLEIEDSTRSAKISGLGETAPIVNRMATVAKFLADSEWSNAQRCFLQGDASARRYERLTQVDGGKAILMDMPKASDGPTIRDGKTYSQIAHIAEGIVPVAAINAKLLDMGFSAPRSLQQDLENGLMIIEDFGDNVFGTMFGNKQDIEQPMETATELLVEMTSMKWPDVVDGHKIARFDFPAFAMEAELLLDWFWPLQKTGQADEQVRQSFIDIWKQLFALIKTDRPVWVLRDFHSPNLIWMPERQGIKRVGLIDTQDCLLGHPAYDLVSMLQDARIDLPRHFETKFHEYYLSLRQRRDENFDAPAFETAYAIFGAQRATKILGIFARLYMRDGKPGYLQHIPRVYAALEKNLRHPALGNLADWYKTNLPAPERQSGDLP</sequence>
<dbReference type="GO" id="GO:0046872">
    <property type="term" value="F:metal ion binding"/>
    <property type="evidence" value="ECO:0007669"/>
    <property type="project" value="UniProtKB-KW"/>
</dbReference>
<dbReference type="SUPFAM" id="SSF52540">
    <property type="entry name" value="P-loop containing nucleoside triphosphate hydrolases"/>
    <property type="match status" value="1"/>
</dbReference>